<keyword evidence="2" id="KW-1185">Reference proteome</keyword>
<gene>
    <name evidence="1" type="ORF">BSTOLATCC_MIC33076</name>
</gene>
<dbReference type="AlphaFoldDB" id="A0AAU9JQI7"/>
<protein>
    <recommendedName>
        <fullName evidence="3">N-acetyltransferase domain-containing protein</fullName>
    </recommendedName>
</protein>
<evidence type="ECO:0000313" key="2">
    <source>
        <dbReference type="Proteomes" id="UP001162131"/>
    </source>
</evidence>
<reference evidence="1" key="1">
    <citation type="submission" date="2021-09" db="EMBL/GenBank/DDBJ databases">
        <authorList>
            <consortium name="AG Swart"/>
            <person name="Singh M."/>
            <person name="Singh A."/>
            <person name="Seah K."/>
            <person name="Emmerich C."/>
        </authorList>
    </citation>
    <scope>NUCLEOTIDE SEQUENCE</scope>
    <source>
        <strain evidence="1">ATCC30299</strain>
    </source>
</reference>
<dbReference type="Proteomes" id="UP001162131">
    <property type="component" value="Unassembled WGS sequence"/>
</dbReference>
<sequence>MSTCDLTWCVNTGSWEELLAALQLPENRAEIAKFASGASYLHQPTGVEYTLMRQDDREKVFQLIANILATQEPMSTIGITVEEYIRYILGLFASTTYLPYTIVFKSGNEIVGAYLTNDHHTRQLPALDQMSQDQLAFFQKAAPHIEIGTRAACVDPSPEASGRVINGYSDAIREDFRGKGIGRYGNAIRMALAYHLGFNLIFRICDNESSVMSGRRYFENGHMVLYESIEIGGVKPYQGLKGGKVCQFRHLNPRL</sequence>
<evidence type="ECO:0008006" key="3">
    <source>
        <dbReference type="Google" id="ProtNLM"/>
    </source>
</evidence>
<evidence type="ECO:0000313" key="1">
    <source>
        <dbReference type="EMBL" id="CAG9323174.1"/>
    </source>
</evidence>
<dbReference type="EMBL" id="CAJZBQ010000033">
    <property type="protein sequence ID" value="CAG9323174.1"/>
    <property type="molecule type" value="Genomic_DNA"/>
</dbReference>
<comment type="caution">
    <text evidence="1">The sequence shown here is derived from an EMBL/GenBank/DDBJ whole genome shotgun (WGS) entry which is preliminary data.</text>
</comment>
<name>A0AAU9JQI7_9CILI</name>
<dbReference type="Gene3D" id="3.40.630.30">
    <property type="match status" value="1"/>
</dbReference>
<organism evidence="1 2">
    <name type="scientific">Blepharisma stoltei</name>
    <dbReference type="NCBI Taxonomy" id="1481888"/>
    <lineage>
        <taxon>Eukaryota</taxon>
        <taxon>Sar</taxon>
        <taxon>Alveolata</taxon>
        <taxon>Ciliophora</taxon>
        <taxon>Postciliodesmatophora</taxon>
        <taxon>Heterotrichea</taxon>
        <taxon>Heterotrichida</taxon>
        <taxon>Blepharismidae</taxon>
        <taxon>Blepharisma</taxon>
    </lineage>
</organism>
<accession>A0AAU9JQI7</accession>
<dbReference type="InterPro" id="IPR016181">
    <property type="entry name" value="Acyl_CoA_acyltransferase"/>
</dbReference>
<dbReference type="SUPFAM" id="SSF55729">
    <property type="entry name" value="Acyl-CoA N-acyltransferases (Nat)"/>
    <property type="match status" value="1"/>
</dbReference>
<proteinExistence type="predicted"/>